<feature type="chain" id="PRO_5029789477" description="DUF2946 domain-containing protein" evidence="2">
    <location>
        <begin position="30"/>
        <end position="157"/>
    </location>
</feature>
<keyword evidence="4" id="KW-1185">Reference proteome</keyword>
<evidence type="ECO:0000313" key="3">
    <source>
        <dbReference type="EMBL" id="MRX78799.1"/>
    </source>
</evidence>
<keyword evidence="2" id="KW-0732">Signal</keyword>
<reference evidence="3 4" key="1">
    <citation type="submission" date="2019-11" db="EMBL/GenBank/DDBJ databases">
        <title>Pedobacter petrophilus genome.</title>
        <authorList>
            <person name="Feldbauer M.J."/>
            <person name="Newman J.D."/>
        </authorList>
    </citation>
    <scope>NUCLEOTIDE SEQUENCE [LARGE SCALE GENOMIC DNA]</scope>
    <source>
        <strain evidence="3 4">LMG 29686</strain>
    </source>
</reference>
<sequence length="157" mass="17667">MKISLSRQFKAAFLTFVFLLNTLVGFACAVGMDMGFNAKHHEDQKVVSSGKHTHKNGKHHDHAKHSHDQSTGDHHASKSQKDNCCKEQVDKITKADKLTQPGFNYSLLSSSFFILPSTVYRIGETVTFPVNVPNTYFVRHCRPPIPDVRIAIQSFQI</sequence>
<dbReference type="AlphaFoldDB" id="A0A7K0G6H6"/>
<dbReference type="EMBL" id="WKKH01000075">
    <property type="protein sequence ID" value="MRX78799.1"/>
    <property type="molecule type" value="Genomic_DNA"/>
</dbReference>
<evidence type="ECO:0000256" key="2">
    <source>
        <dbReference type="SAM" id="SignalP"/>
    </source>
</evidence>
<evidence type="ECO:0000313" key="4">
    <source>
        <dbReference type="Proteomes" id="UP000487757"/>
    </source>
</evidence>
<feature type="region of interest" description="Disordered" evidence="1">
    <location>
        <begin position="44"/>
        <end position="83"/>
    </location>
</feature>
<evidence type="ECO:0008006" key="5">
    <source>
        <dbReference type="Google" id="ProtNLM"/>
    </source>
</evidence>
<feature type="compositionally biased region" description="Basic residues" evidence="1">
    <location>
        <begin position="51"/>
        <end position="65"/>
    </location>
</feature>
<dbReference type="RefSeq" id="WP_154283197.1">
    <property type="nucleotide sequence ID" value="NZ_JBHUJQ010000001.1"/>
</dbReference>
<evidence type="ECO:0000256" key="1">
    <source>
        <dbReference type="SAM" id="MobiDB-lite"/>
    </source>
</evidence>
<proteinExistence type="predicted"/>
<gene>
    <name evidence="3" type="ORF">GJU39_22235</name>
</gene>
<dbReference type="Proteomes" id="UP000487757">
    <property type="component" value="Unassembled WGS sequence"/>
</dbReference>
<feature type="signal peptide" evidence="2">
    <location>
        <begin position="1"/>
        <end position="29"/>
    </location>
</feature>
<dbReference type="PROSITE" id="PS51257">
    <property type="entry name" value="PROKAR_LIPOPROTEIN"/>
    <property type="match status" value="1"/>
</dbReference>
<name>A0A7K0G6H6_9SPHI</name>
<dbReference type="OrthoDB" id="657403at2"/>
<comment type="caution">
    <text evidence="3">The sequence shown here is derived from an EMBL/GenBank/DDBJ whole genome shotgun (WGS) entry which is preliminary data.</text>
</comment>
<accession>A0A7K0G6H6</accession>
<organism evidence="3 4">
    <name type="scientific">Pedobacter petrophilus</name>
    <dbReference type="NCBI Taxonomy" id="1908241"/>
    <lineage>
        <taxon>Bacteria</taxon>
        <taxon>Pseudomonadati</taxon>
        <taxon>Bacteroidota</taxon>
        <taxon>Sphingobacteriia</taxon>
        <taxon>Sphingobacteriales</taxon>
        <taxon>Sphingobacteriaceae</taxon>
        <taxon>Pedobacter</taxon>
    </lineage>
</organism>
<feature type="compositionally biased region" description="Basic and acidic residues" evidence="1">
    <location>
        <begin position="66"/>
        <end position="83"/>
    </location>
</feature>
<protein>
    <recommendedName>
        <fullName evidence="5">DUF2946 domain-containing protein</fullName>
    </recommendedName>
</protein>